<dbReference type="HOGENOM" id="CLU_3304709_0_0_10"/>
<gene>
    <name evidence="1" type="ORF">HMPREF9446_03450</name>
</gene>
<evidence type="ECO:0000313" key="1">
    <source>
        <dbReference type="EMBL" id="EGF51535.1"/>
    </source>
</evidence>
<proteinExistence type="predicted"/>
<reference evidence="1 2" key="1">
    <citation type="submission" date="2011-02" db="EMBL/GenBank/DDBJ databases">
        <authorList>
            <person name="Weinstock G."/>
            <person name="Sodergren E."/>
            <person name="Clifton S."/>
            <person name="Fulton L."/>
            <person name="Fulton B."/>
            <person name="Courtney L."/>
            <person name="Fronick C."/>
            <person name="Harrison M."/>
            <person name="Strong C."/>
            <person name="Farmer C."/>
            <person name="Delahaunty K."/>
            <person name="Markovic C."/>
            <person name="Hall O."/>
            <person name="Minx P."/>
            <person name="Tomlinson C."/>
            <person name="Mitreva M."/>
            <person name="Hou S."/>
            <person name="Chen J."/>
            <person name="Wollam A."/>
            <person name="Pepin K.H."/>
            <person name="Johnson M."/>
            <person name="Bhonagiri V."/>
            <person name="Zhang X."/>
            <person name="Suruliraj S."/>
            <person name="Warren W."/>
            <person name="Chinwalla A."/>
            <person name="Mardis E.R."/>
            <person name="Wilson R.K."/>
        </authorList>
    </citation>
    <scope>NUCLEOTIDE SEQUENCE [LARGE SCALE GENOMIC DNA]</scope>
    <source>
        <strain evidence="1 2">YIT 12057</strain>
    </source>
</reference>
<keyword evidence="2" id="KW-1185">Reference proteome</keyword>
<dbReference type="EMBL" id="AFBN01000099">
    <property type="protein sequence ID" value="EGF51535.1"/>
    <property type="molecule type" value="Genomic_DNA"/>
</dbReference>
<name>F3PXF3_9BACE</name>
<sequence length="39" mass="4641">MDEVFEISITFAQAIKCYLLYLQRKTNYLIDITDGNIKR</sequence>
<organism evidence="1 2">
    <name type="scientific">Bacteroides fluxus YIT 12057</name>
    <dbReference type="NCBI Taxonomy" id="763034"/>
    <lineage>
        <taxon>Bacteria</taxon>
        <taxon>Pseudomonadati</taxon>
        <taxon>Bacteroidota</taxon>
        <taxon>Bacteroidia</taxon>
        <taxon>Bacteroidales</taxon>
        <taxon>Bacteroidaceae</taxon>
        <taxon>Bacteroides</taxon>
    </lineage>
</organism>
<accession>F3PXF3</accession>
<comment type="caution">
    <text evidence="1">The sequence shown here is derived from an EMBL/GenBank/DDBJ whole genome shotgun (WGS) entry which is preliminary data.</text>
</comment>
<dbReference type="Proteomes" id="UP000003416">
    <property type="component" value="Unassembled WGS sequence"/>
</dbReference>
<evidence type="ECO:0000313" key="2">
    <source>
        <dbReference type="Proteomes" id="UP000003416"/>
    </source>
</evidence>
<protein>
    <submittedName>
        <fullName evidence="1">Uncharacterized protein</fullName>
    </submittedName>
</protein>
<dbReference type="AlphaFoldDB" id="F3PXF3"/>